<evidence type="ECO:0000313" key="2">
    <source>
        <dbReference type="Proteomes" id="UP000677054"/>
    </source>
</evidence>
<reference evidence="1" key="1">
    <citation type="submission" date="2020-11" db="EMBL/GenBank/DDBJ databases">
        <authorList>
            <person name="Tran Van P."/>
        </authorList>
    </citation>
    <scope>NUCLEOTIDE SEQUENCE</scope>
</reference>
<sequence>MGGHNNRNSPMVIPTRGTTEATVASVRTGTNAVRVRELDDGYVFSPSPRTTTTPLMTVAQVPSFQSATLEGKKALSVDLQWPVLVGWENI</sequence>
<evidence type="ECO:0000313" key="1">
    <source>
        <dbReference type="EMBL" id="CAD7249651.1"/>
    </source>
</evidence>
<dbReference type="Proteomes" id="UP000677054">
    <property type="component" value="Unassembled WGS sequence"/>
</dbReference>
<dbReference type="AlphaFoldDB" id="A0A7R9FNL6"/>
<dbReference type="EMBL" id="CAJPEV010002425">
    <property type="protein sequence ID" value="CAG0896832.1"/>
    <property type="molecule type" value="Genomic_DNA"/>
</dbReference>
<protein>
    <submittedName>
        <fullName evidence="1">Uncharacterized protein</fullName>
    </submittedName>
</protein>
<name>A0A7R9FNL6_9CRUS</name>
<gene>
    <name evidence="1" type="ORF">DSTB1V02_LOCUS9439</name>
</gene>
<proteinExistence type="predicted"/>
<keyword evidence="2" id="KW-1185">Reference proteome</keyword>
<dbReference type="EMBL" id="LR901942">
    <property type="protein sequence ID" value="CAD7249651.1"/>
    <property type="molecule type" value="Genomic_DNA"/>
</dbReference>
<organism evidence="1">
    <name type="scientific">Darwinula stevensoni</name>
    <dbReference type="NCBI Taxonomy" id="69355"/>
    <lineage>
        <taxon>Eukaryota</taxon>
        <taxon>Metazoa</taxon>
        <taxon>Ecdysozoa</taxon>
        <taxon>Arthropoda</taxon>
        <taxon>Crustacea</taxon>
        <taxon>Oligostraca</taxon>
        <taxon>Ostracoda</taxon>
        <taxon>Podocopa</taxon>
        <taxon>Podocopida</taxon>
        <taxon>Darwinulocopina</taxon>
        <taxon>Darwinuloidea</taxon>
        <taxon>Darwinulidae</taxon>
        <taxon>Darwinula</taxon>
    </lineage>
</organism>
<accession>A0A7R9FNL6</accession>